<proteinExistence type="predicted"/>
<dbReference type="PANTHER" id="PTHR12756:SF11">
    <property type="entry name" value="CYTOSOLIC CARBOXYPEPTIDASE 1"/>
    <property type="match status" value="1"/>
</dbReference>
<dbReference type="Proteomes" id="UP000037510">
    <property type="component" value="Unassembled WGS sequence"/>
</dbReference>
<comment type="caution">
    <text evidence="2">The sequence shown here is derived from an EMBL/GenBank/DDBJ whole genome shotgun (WGS) entry which is preliminary data.</text>
</comment>
<name>A0A0L7LG24_OPEBR</name>
<dbReference type="AlphaFoldDB" id="A0A0L7LG24"/>
<evidence type="ECO:0000256" key="1">
    <source>
        <dbReference type="ARBA" id="ARBA00001947"/>
    </source>
</evidence>
<dbReference type="STRING" id="104452.A0A0L7LG24"/>
<dbReference type="Gene3D" id="3.40.630.10">
    <property type="entry name" value="Zn peptidases"/>
    <property type="match status" value="1"/>
</dbReference>
<evidence type="ECO:0000313" key="2">
    <source>
        <dbReference type="EMBL" id="KOB74350.1"/>
    </source>
</evidence>
<sequence>MLPALMHRISPAFALGSCSFRVERERESTARVTVWRHLGVTRSYTMEASFCGFDRGPFKGFHLNTDHLQTVGSDFCEALNGLNDNTTTVEIQFTRDLNGNIVEIILNDTEMNRQVYSEHAVFIVNLTKPISCNL</sequence>
<gene>
    <name evidence="2" type="ORF">OBRU01_09241</name>
</gene>
<dbReference type="PANTHER" id="PTHR12756">
    <property type="entry name" value="CYTOSOLIC CARBOXYPEPTIDASE"/>
    <property type="match status" value="1"/>
</dbReference>
<keyword evidence="3" id="KW-1185">Reference proteome</keyword>
<dbReference type="InterPro" id="IPR050821">
    <property type="entry name" value="Cytosolic_carboxypeptidase"/>
</dbReference>
<evidence type="ECO:0000313" key="3">
    <source>
        <dbReference type="Proteomes" id="UP000037510"/>
    </source>
</evidence>
<dbReference type="SUPFAM" id="SSF53187">
    <property type="entry name" value="Zn-dependent exopeptidases"/>
    <property type="match status" value="1"/>
</dbReference>
<dbReference type="EMBL" id="JTDY01001263">
    <property type="protein sequence ID" value="KOB74350.1"/>
    <property type="molecule type" value="Genomic_DNA"/>
</dbReference>
<organism evidence="2 3">
    <name type="scientific">Operophtera brumata</name>
    <name type="common">Winter moth</name>
    <name type="synonym">Phalaena brumata</name>
    <dbReference type="NCBI Taxonomy" id="104452"/>
    <lineage>
        <taxon>Eukaryota</taxon>
        <taxon>Metazoa</taxon>
        <taxon>Ecdysozoa</taxon>
        <taxon>Arthropoda</taxon>
        <taxon>Hexapoda</taxon>
        <taxon>Insecta</taxon>
        <taxon>Pterygota</taxon>
        <taxon>Neoptera</taxon>
        <taxon>Endopterygota</taxon>
        <taxon>Lepidoptera</taxon>
        <taxon>Glossata</taxon>
        <taxon>Ditrysia</taxon>
        <taxon>Geometroidea</taxon>
        <taxon>Geometridae</taxon>
        <taxon>Larentiinae</taxon>
        <taxon>Operophtera</taxon>
    </lineage>
</organism>
<accession>A0A0L7LG24</accession>
<protein>
    <submittedName>
        <fullName evidence="2">Putative ATP/GTP binding protein 1</fullName>
    </submittedName>
</protein>
<comment type="cofactor">
    <cofactor evidence="1">
        <name>Zn(2+)</name>
        <dbReference type="ChEBI" id="CHEBI:29105"/>
    </cofactor>
</comment>
<reference evidence="2 3" key="1">
    <citation type="journal article" date="2015" name="Genome Biol. Evol.">
        <title>The genome of winter moth (Operophtera brumata) provides a genomic perspective on sexual dimorphism and phenology.</title>
        <authorList>
            <person name="Derks M.F."/>
            <person name="Smit S."/>
            <person name="Salis L."/>
            <person name="Schijlen E."/>
            <person name="Bossers A."/>
            <person name="Mateman C."/>
            <person name="Pijl A.S."/>
            <person name="de Ridder D."/>
            <person name="Groenen M.A."/>
            <person name="Visser M.E."/>
            <person name="Megens H.J."/>
        </authorList>
    </citation>
    <scope>NUCLEOTIDE SEQUENCE [LARGE SCALE GENOMIC DNA]</scope>
    <source>
        <strain evidence="2">WM2013NL</strain>
        <tissue evidence="2">Head and thorax</tissue>
    </source>
</reference>